<dbReference type="GO" id="GO:0003676">
    <property type="term" value="F:nucleic acid binding"/>
    <property type="evidence" value="ECO:0007669"/>
    <property type="project" value="InterPro"/>
</dbReference>
<name>A0A834G920_RHOSS</name>
<organism evidence="1 2">
    <name type="scientific">Rhododendron simsii</name>
    <name type="common">Sims's rhododendron</name>
    <dbReference type="NCBI Taxonomy" id="118357"/>
    <lineage>
        <taxon>Eukaryota</taxon>
        <taxon>Viridiplantae</taxon>
        <taxon>Streptophyta</taxon>
        <taxon>Embryophyta</taxon>
        <taxon>Tracheophyta</taxon>
        <taxon>Spermatophyta</taxon>
        <taxon>Magnoliopsida</taxon>
        <taxon>eudicotyledons</taxon>
        <taxon>Gunneridae</taxon>
        <taxon>Pentapetalae</taxon>
        <taxon>asterids</taxon>
        <taxon>Ericales</taxon>
        <taxon>Ericaceae</taxon>
        <taxon>Ericoideae</taxon>
        <taxon>Rhodoreae</taxon>
        <taxon>Rhododendron</taxon>
    </lineage>
</organism>
<dbReference type="PANTHER" id="PTHR48475">
    <property type="entry name" value="RIBONUCLEASE H"/>
    <property type="match status" value="1"/>
</dbReference>
<dbReference type="Gene3D" id="3.30.420.10">
    <property type="entry name" value="Ribonuclease H-like superfamily/Ribonuclease H"/>
    <property type="match status" value="1"/>
</dbReference>
<dbReference type="InterPro" id="IPR036397">
    <property type="entry name" value="RNaseH_sf"/>
</dbReference>
<comment type="caution">
    <text evidence="1">The sequence shown here is derived from an EMBL/GenBank/DDBJ whole genome shotgun (WGS) entry which is preliminary data.</text>
</comment>
<reference evidence="1" key="1">
    <citation type="submission" date="2019-11" db="EMBL/GenBank/DDBJ databases">
        <authorList>
            <person name="Liu Y."/>
            <person name="Hou J."/>
            <person name="Li T.-Q."/>
            <person name="Guan C.-H."/>
            <person name="Wu X."/>
            <person name="Wu H.-Z."/>
            <person name="Ling F."/>
            <person name="Zhang R."/>
            <person name="Shi X.-G."/>
            <person name="Ren J.-P."/>
            <person name="Chen E.-F."/>
            <person name="Sun J.-M."/>
        </authorList>
    </citation>
    <scope>NUCLEOTIDE SEQUENCE</scope>
    <source>
        <strain evidence="1">Adult_tree_wgs_1</strain>
        <tissue evidence="1">Leaves</tissue>
    </source>
</reference>
<accession>A0A834G920</accession>
<dbReference type="AlphaFoldDB" id="A0A834G920"/>
<dbReference type="PANTHER" id="PTHR48475:SF2">
    <property type="entry name" value="RIBONUCLEASE H"/>
    <property type="match status" value="1"/>
</dbReference>
<keyword evidence="2" id="KW-1185">Reference proteome</keyword>
<gene>
    <name evidence="1" type="ORF">RHSIM_Rhsim11G0005300</name>
</gene>
<dbReference type="EMBL" id="WJXA01000011">
    <property type="protein sequence ID" value="KAF7128202.1"/>
    <property type="molecule type" value="Genomic_DNA"/>
</dbReference>
<dbReference type="Proteomes" id="UP000626092">
    <property type="component" value="Unassembled WGS sequence"/>
</dbReference>
<evidence type="ECO:0000313" key="2">
    <source>
        <dbReference type="Proteomes" id="UP000626092"/>
    </source>
</evidence>
<sequence>MASIATPCRFPMNGGTCSFGGINAMLMNSTHKYTLFKFSVLLVHSNVIKAMEVVAIYVIINAEWSIELGKFDIEYRSQIAIKAQVLVDFLVEYTYPEPEELPKEEPKPWVLQVLVEYTVKEEVMQKYVDKVKAQVAKLRSFDIVKIPRKENIEADYQAKLATTKEDAIPRNAPIQYLEMPSIFALDVQVQAINYSTGSSSQL</sequence>
<protein>
    <submittedName>
        <fullName evidence="1">Uncharacterized protein</fullName>
    </submittedName>
</protein>
<proteinExistence type="predicted"/>
<evidence type="ECO:0000313" key="1">
    <source>
        <dbReference type="EMBL" id="KAF7128202.1"/>
    </source>
</evidence>
<dbReference type="OrthoDB" id="1738821at2759"/>